<dbReference type="HOGENOM" id="CLU_2329607_0_0_10"/>
<name>I4ANV2_BERLS</name>
<sequence length="98" mass="11467">MIRKHDCFCKIAEKKCEKKEESSISFPMVEQLALFPSNDFEIIEPRKKGDRVSYRCPNCGEFVSHKVVKMFPNTYKKELYKHDVKRVRIGNSELPNAA</sequence>
<organism evidence="1 2">
    <name type="scientific">Bernardetia litoralis (strain ATCC 23117 / DSM 6794 / NBRC 15988 / NCIMB 1366 / Fx l1 / Sio-4)</name>
    <name type="common">Flexibacter litoralis</name>
    <dbReference type="NCBI Taxonomy" id="880071"/>
    <lineage>
        <taxon>Bacteria</taxon>
        <taxon>Pseudomonadati</taxon>
        <taxon>Bacteroidota</taxon>
        <taxon>Cytophagia</taxon>
        <taxon>Cytophagales</taxon>
        <taxon>Bernardetiaceae</taxon>
        <taxon>Bernardetia</taxon>
    </lineage>
</organism>
<dbReference type="KEGG" id="fli:Fleli_3308"/>
<dbReference type="Proteomes" id="UP000006054">
    <property type="component" value="Chromosome"/>
</dbReference>
<dbReference type="RefSeq" id="WP_014799065.1">
    <property type="nucleotide sequence ID" value="NC_018018.1"/>
</dbReference>
<accession>I4ANV2</accession>
<keyword evidence="2" id="KW-1185">Reference proteome</keyword>
<evidence type="ECO:0000313" key="2">
    <source>
        <dbReference type="Proteomes" id="UP000006054"/>
    </source>
</evidence>
<dbReference type="AlphaFoldDB" id="I4ANV2"/>
<protein>
    <submittedName>
        <fullName evidence="1">Uncharacterized protein</fullName>
    </submittedName>
</protein>
<gene>
    <name evidence="1" type="ordered locus">Fleli_3308</name>
</gene>
<evidence type="ECO:0000313" key="1">
    <source>
        <dbReference type="EMBL" id="AFM05637.1"/>
    </source>
</evidence>
<reference evidence="2" key="1">
    <citation type="submission" date="2012-06" db="EMBL/GenBank/DDBJ databases">
        <title>The complete genome of Flexibacter litoralis DSM 6794.</title>
        <authorList>
            <person name="Lucas S."/>
            <person name="Copeland A."/>
            <person name="Lapidus A."/>
            <person name="Glavina del Rio T."/>
            <person name="Dalin E."/>
            <person name="Tice H."/>
            <person name="Bruce D."/>
            <person name="Goodwin L."/>
            <person name="Pitluck S."/>
            <person name="Peters L."/>
            <person name="Ovchinnikova G."/>
            <person name="Lu M."/>
            <person name="Kyrpides N."/>
            <person name="Mavromatis K."/>
            <person name="Ivanova N."/>
            <person name="Brettin T."/>
            <person name="Detter J.C."/>
            <person name="Han C."/>
            <person name="Larimer F."/>
            <person name="Land M."/>
            <person name="Hauser L."/>
            <person name="Markowitz V."/>
            <person name="Cheng J.-F."/>
            <person name="Hugenholtz P."/>
            <person name="Woyke T."/>
            <person name="Wu D."/>
            <person name="Spring S."/>
            <person name="Lang E."/>
            <person name="Kopitz M."/>
            <person name="Brambilla E."/>
            <person name="Klenk H.-P."/>
            <person name="Eisen J.A."/>
        </authorList>
    </citation>
    <scope>NUCLEOTIDE SEQUENCE [LARGE SCALE GENOMIC DNA]</scope>
    <source>
        <strain evidence="2">ATCC 23117 / DSM 6794 / NBRC 15988 / NCIMB 1366 / Sio-4</strain>
    </source>
</reference>
<proteinExistence type="predicted"/>
<dbReference type="EMBL" id="CP003345">
    <property type="protein sequence ID" value="AFM05637.1"/>
    <property type="molecule type" value="Genomic_DNA"/>
</dbReference>